<comment type="caution">
    <text evidence="3">The sequence shown here is derived from an EMBL/GenBank/DDBJ whole genome shotgun (WGS) entry which is preliminary data.</text>
</comment>
<sequence>MRACRLLAWILTVSPLTVSLLSAAPAAADTPVDLELVLAVDVSGSVDPEEAKLQRNGYVQALMNSKVQGAIHGGPLGRIAATYVEWAGEGYQHVIVAWTELSDAASVEQFAAAVAEAPMVTEQWTSISSAIDFAVPLFDGNGFEGTRRVIDVSGDGENNRGRPVEQARDAAVARGITINGLPILNDRPNPWGGAAANDLADYYRDHVIGGPGAFLVPARDFAAFADAILSKLLLEVAGGEPSGAPAPAYAAANGLSGGAVGGMVGGTAVMGRAAAAR</sequence>
<dbReference type="RefSeq" id="WP_209977735.1">
    <property type="nucleotide sequence ID" value="NZ_JAGINO010000001.1"/>
</dbReference>
<feature type="chain" id="PRO_5046706560" description="VWFA domain-containing protein" evidence="1">
    <location>
        <begin position="29"/>
        <end position="277"/>
    </location>
</feature>
<evidence type="ECO:0000313" key="4">
    <source>
        <dbReference type="Proteomes" id="UP001244552"/>
    </source>
</evidence>
<dbReference type="InterPro" id="IPR010607">
    <property type="entry name" value="DUF1194"/>
</dbReference>
<evidence type="ECO:0000313" key="3">
    <source>
        <dbReference type="EMBL" id="MDQ0531518.1"/>
    </source>
</evidence>
<dbReference type="InterPro" id="IPR036465">
    <property type="entry name" value="vWFA_dom_sf"/>
</dbReference>
<evidence type="ECO:0000256" key="1">
    <source>
        <dbReference type="SAM" id="SignalP"/>
    </source>
</evidence>
<evidence type="ECO:0000259" key="2">
    <source>
        <dbReference type="PROSITE" id="PS50234"/>
    </source>
</evidence>
<dbReference type="PROSITE" id="PS50234">
    <property type="entry name" value="VWFA"/>
    <property type="match status" value="1"/>
</dbReference>
<gene>
    <name evidence="3" type="ORF">QO018_000350</name>
</gene>
<proteinExistence type="predicted"/>
<keyword evidence="1" id="KW-0732">Signal</keyword>
<dbReference type="EMBL" id="JAUSVU010000001">
    <property type="protein sequence ID" value="MDQ0531518.1"/>
    <property type="molecule type" value="Genomic_DNA"/>
</dbReference>
<feature type="domain" description="VWFA" evidence="2">
    <location>
        <begin position="35"/>
        <end position="232"/>
    </location>
</feature>
<protein>
    <recommendedName>
        <fullName evidence="2">VWFA domain-containing protein</fullName>
    </recommendedName>
</protein>
<dbReference type="SUPFAM" id="SSF53300">
    <property type="entry name" value="vWA-like"/>
    <property type="match status" value="1"/>
</dbReference>
<dbReference type="Gene3D" id="3.40.50.410">
    <property type="entry name" value="von Willebrand factor, type A domain"/>
    <property type="match status" value="1"/>
</dbReference>
<name>A0ABU0MDK4_9PROT</name>
<dbReference type="InterPro" id="IPR002035">
    <property type="entry name" value="VWF_A"/>
</dbReference>
<accession>A0ABU0MDK4</accession>
<organism evidence="3 4">
    <name type="scientific">Azospirillum picis</name>
    <dbReference type="NCBI Taxonomy" id="488438"/>
    <lineage>
        <taxon>Bacteria</taxon>
        <taxon>Pseudomonadati</taxon>
        <taxon>Pseudomonadota</taxon>
        <taxon>Alphaproteobacteria</taxon>
        <taxon>Rhodospirillales</taxon>
        <taxon>Azospirillaceae</taxon>
        <taxon>Azospirillum</taxon>
    </lineage>
</organism>
<keyword evidence="4" id="KW-1185">Reference proteome</keyword>
<dbReference type="Pfam" id="PF06707">
    <property type="entry name" value="DUF1194"/>
    <property type="match status" value="1"/>
</dbReference>
<reference evidence="3 4" key="1">
    <citation type="submission" date="2023-07" db="EMBL/GenBank/DDBJ databases">
        <title>Genomic Encyclopedia of Type Strains, Phase IV (KMG-IV): sequencing the most valuable type-strain genomes for metagenomic binning, comparative biology and taxonomic classification.</title>
        <authorList>
            <person name="Goeker M."/>
        </authorList>
    </citation>
    <scope>NUCLEOTIDE SEQUENCE [LARGE SCALE GENOMIC DNA]</scope>
    <source>
        <strain evidence="3 4">DSM 19922</strain>
    </source>
</reference>
<dbReference type="Proteomes" id="UP001244552">
    <property type="component" value="Unassembled WGS sequence"/>
</dbReference>
<feature type="signal peptide" evidence="1">
    <location>
        <begin position="1"/>
        <end position="28"/>
    </location>
</feature>